<keyword evidence="8" id="KW-0479">Metal-binding</keyword>
<comment type="pathway">
    <text evidence="3">Amino-acid biosynthesis; L-lysine biosynthesis via DAP pathway; LL-2,6-diaminopimelate from (S)-tetrahydrodipicolinate (succinylase route): step 3/3.</text>
</comment>
<keyword evidence="12" id="KW-0457">Lysine biosynthesis</keyword>
<comment type="cofactor">
    <cofactor evidence="2">
        <name>Zn(2+)</name>
        <dbReference type="ChEBI" id="CHEBI:29105"/>
    </cofactor>
</comment>
<keyword evidence="9" id="KW-0378">Hydrolase</keyword>
<evidence type="ECO:0000313" key="16">
    <source>
        <dbReference type="EMBL" id="KRN46957.1"/>
    </source>
</evidence>
<dbReference type="Pfam" id="PF07687">
    <property type="entry name" value="M20_dimer"/>
    <property type="match status" value="1"/>
</dbReference>
<evidence type="ECO:0000256" key="5">
    <source>
        <dbReference type="ARBA" id="ARBA00011921"/>
    </source>
</evidence>
<dbReference type="GO" id="GO:0009089">
    <property type="term" value="P:lysine biosynthetic process via diaminopimelate"/>
    <property type="evidence" value="ECO:0007669"/>
    <property type="project" value="UniProtKB-UniPathway"/>
</dbReference>
<evidence type="ECO:0000256" key="8">
    <source>
        <dbReference type="ARBA" id="ARBA00022723"/>
    </source>
</evidence>
<sequence length="386" mass="41798">MESNEKIQILSDLIQFDSRNGNERPVAEYLKALFEKHGIEAEILPLASDPDHRANLVAHVGTGKPVIAFTGHMDVVDFDRSQWATDPLQLTMDGDKMFGRGVSDMKSGLAAAAIALIDIKEKEIPFDGTLRFLATAGEEVGMAGSTALQAAGYMDDVDALIVGEPTGYNTSFANKGELNITLSAKGKAAHSSTPQLGINAIQELMDVWADIKTKLDERSQKDTNQYLGQDVYNIDVINGGSQPNILPATAEAQLNVRTVPEFDNEAVLAIIDQAIADFNANHKGEVSREVTMEIIPIEGDLHSKLIQKMQAIAKAAVGKDIKAIAAPGGTDASKLLVDHPIGFPMAVFGPGNFLTAHQNNEECSKDMYLKFIDMYTELFTTVSTEY</sequence>
<comment type="caution">
    <text evidence="16">The sequence shown here is derived from an EMBL/GenBank/DDBJ whole genome shotgun (WGS) entry which is preliminary data.</text>
</comment>
<keyword evidence="7" id="KW-0028">Amino-acid biosynthesis</keyword>
<dbReference type="EMBL" id="JQBM01000001">
    <property type="protein sequence ID" value="KRN46957.1"/>
    <property type="molecule type" value="Genomic_DNA"/>
</dbReference>
<dbReference type="AlphaFoldDB" id="A0A0R2HBZ3"/>
<keyword evidence="11" id="KW-0220">Diaminopimelate biosynthesis</keyword>
<evidence type="ECO:0000256" key="12">
    <source>
        <dbReference type="ARBA" id="ARBA00023154"/>
    </source>
</evidence>
<feature type="domain" description="Peptidase M20 dimerisation" evidence="15">
    <location>
        <begin position="173"/>
        <end position="281"/>
    </location>
</feature>
<dbReference type="NCBIfam" id="TIGR01910">
    <property type="entry name" value="DapE-ArgE"/>
    <property type="match status" value="1"/>
</dbReference>
<evidence type="ECO:0000259" key="15">
    <source>
        <dbReference type="Pfam" id="PF07687"/>
    </source>
</evidence>
<evidence type="ECO:0000256" key="7">
    <source>
        <dbReference type="ARBA" id="ARBA00022605"/>
    </source>
</evidence>
<keyword evidence="10" id="KW-0862">Zinc</keyword>
<reference evidence="16 17" key="1">
    <citation type="journal article" date="2015" name="Genome Announc.">
        <title>Expanding the biotechnology potential of lactobacilli through comparative genomics of 213 strains and associated genera.</title>
        <authorList>
            <person name="Sun Z."/>
            <person name="Harris H.M."/>
            <person name="McCann A."/>
            <person name="Guo C."/>
            <person name="Argimon S."/>
            <person name="Zhang W."/>
            <person name="Yang X."/>
            <person name="Jeffery I.B."/>
            <person name="Cooney J.C."/>
            <person name="Kagawa T.F."/>
            <person name="Liu W."/>
            <person name="Song Y."/>
            <person name="Salvetti E."/>
            <person name="Wrobel A."/>
            <person name="Rasinkangas P."/>
            <person name="Parkhill J."/>
            <person name="Rea M.C."/>
            <person name="O'Sullivan O."/>
            <person name="Ritari J."/>
            <person name="Douillard F.P."/>
            <person name="Paul Ross R."/>
            <person name="Yang R."/>
            <person name="Briner A.E."/>
            <person name="Felis G.E."/>
            <person name="de Vos W.M."/>
            <person name="Barrangou R."/>
            <person name="Klaenhammer T.R."/>
            <person name="Caufield P.W."/>
            <person name="Cui Y."/>
            <person name="Zhang H."/>
            <person name="O'Toole P.W."/>
        </authorList>
    </citation>
    <scope>NUCLEOTIDE SEQUENCE [LARGE SCALE GENOMIC DNA]</scope>
    <source>
        <strain evidence="16 17">DSM 20410</strain>
    </source>
</reference>
<dbReference type="Gene3D" id="3.40.630.10">
    <property type="entry name" value="Zn peptidases"/>
    <property type="match status" value="1"/>
</dbReference>
<proteinExistence type="inferred from homology"/>
<evidence type="ECO:0000256" key="4">
    <source>
        <dbReference type="ARBA" id="ARBA00006247"/>
    </source>
</evidence>
<dbReference type="GO" id="GO:0019877">
    <property type="term" value="P:diaminopimelate biosynthetic process"/>
    <property type="evidence" value="ECO:0007669"/>
    <property type="project" value="UniProtKB-KW"/>
</dbReference>
<evidence type="ECO:0000256" key="3">
    <source>
        <dbReference type="ARBA" id="ARBA00005130"/>
    </source>
</evidence>
<dbReference type="GO" id="GO:0046872">
    <property type="term" value="F:metal ion binding"/>
    <property type="evidence" value="ECO:0007669"/>
    <property type="project" value="UniProtKB-KW"/>
</dbReference>
<accession>A0A0R2HBZ3</accession>
<evidence type="ECO:0000256" key="1">
    <source>
        <dbReference type="ARBA" id="ARBA00001941"/>
    </source>
</evidence>
<protein>
    <recommendedName>
        <fullName evidence="6">Probable succinyl-diaminopimelate desuccinylase</fullName>
        <ecNumber evidence="5">3.5.1.18</ecNumber>
    </recommendedName>
</protein>
<dbReference type="PROSITE" id="PS00758">
    <property type="entry name" value="ARGE_DAPE_CPG2_1"/>
    <property type="match status" value="1"/>
</dbReference>
<evidence type="ECO:0000256" key="10">
    <source>
        <dbReference type="ARBA" id="ARBA00022833"/>
    </source>
</evidence>
<organism evidence="16 17">
    <name type="scientific">Weissella viridescens</name>
    <name type="common">Lactobacillus viridescens</name>
    <dbReference type="NCBI Taxonomy" id="1629"/>
    <lineage>
        <taxon>Bacteria</taxon>
        <taxon>Bacillati</taxon>
        <taxon>Bacillota</taxon>
        <taxon>Bacilli</taxon>
        <taxon>Lactobacillales</taxon>
        <taxon>Lactobacillaceae</taxon>
        <taxon>Weissella</taxon>
    </lineage>
</organism>
<dbReference type="InterPro" id="IPR002933">
    <property type="entry name" value="Peptidase_M20"/>
</dbReference>
<evidence type="ECO:0000256" key="11">
    <source>
        <dbReference type="ARBA" id="ARBA00022915"/>
    </source>
</evidence>
<evidence type="ECO:0000256" key="14">
    <source>
        <dbReference type="ARBA" id="ARBA00051301"/>
    </source>
</evidence>
<evidence type="ECO:0000313" key="17">
    <source>
        <dbReference type="Proteomes" id="UP000051992"/>
    </source>
</evidence>
<comment type="cofactor">
    <cofactor evidence="1">
        <name>Co(2+)</name>
        <dbReference type="ChEBI" id="CHEBI:48828"/>
    </cofactor>
</comment>
<dbReference type="PANTHER" id="PTHR43808">
    <property type="entry name" value="ACETYLORNITHINE DEACETYLASE"/>
    <property type="match status" value="1"/>
</dbReference>
<comment type="similarity">
    <text evidence="4">Belongs to the peptidase M20A family.</text>
</comment>
<name>A0A0R2HBZ3_WEIVI</name>
<comment type="catalytic activity">
    <reaction evidence="14">
        <text>N-succinyl-(2S,6S)-2,6-diaminopimelate + H2O = (2S,6S)-2,6-diaminopimelate + succinate</text>
        <dbReference type="Rhea" id="RHEA:22608"/>
        <dbReference type="ChEBI" id="CHEBI:15377"/>
        <dbReference type="ChEBI" id="CHEBI:30031"/>
        <dbReference type="ChEBI" id="CHEBI:57609"/>
        <dbReference type="ChEBI" id="CHEBI:58087"/>
        <dbReference type="EC" id="3.5.1.18"/>
    </reaction>
</comment>
<dbReference type="CDD" id="cd08659">
    <property type="entry name" value="M20_ArgE_DapE-like"/>
    <property type="match status" value="1"/>
</dbReference>
<gene>
    <name evidence="16" type="ORF">IV50_GL000224</name>
</gene>
<dbReference type="Proteomes" id="UP000051992">
    <property type="component" value="Unassembled WGS sequence"/>
</dbReference>
<evidence type="ECO:0000256" key="9">
    <source>
        <dbReference type="ARBA" id="ARBA00022801"/>
    </source>
</evidence>
<dbReference type="NCBIfam" id="NF006365">
    <property type="entry name" value="PRK08588.1"/>
    <property type="match status" value="1"/>
</dbReference>
<dbReference type="GO" id="GO:0009014">
    <property type="term" value="F:succinyl-diaminopimelate desuccinylase activity"/>
    <property type="evidence" value="ECO:0007669"/>
    <property type="project" value="UniProtKB-EC"/>
</dbReference>
<dbReference type="RefSeq" id="WP_057743832.1">
    <property type="nucleotide sequence ID" value="NZ_BJLU01000001.1"/>
</dbReference>
<keyword evidence="13" id="KW-0170">Cobalt</keyword>
<dbReference type="InterPro" id="IPR001261">
    <property type="entry name" value="ArgE/DapE_CS"/>
</dbReference>
<dbReference type="Pfam" id="PF01546">
    <property type="entry name" value="Peptidase_M20"/>
    <property type="match status" value="1"/>
</dbReference>
<dbReference type="UniPathway" id="UPA00034">
    <property type="reaction ID" value="UER00021"/>
</dbReference>
<dbReference type="SUPFAM" id="SSF55031">
    <property type="entry name" value="Bacterial exopeptidase dimerisation domain"/>
    <property type="match status" value="1"/>
</dbReference>
<evidence type="ECO:0000256" key="6">
    <source>
        <dbReference type="ARBA" id="ARBA00016853"/>
    </source>
</evidence>
<dbReference type="InterPro" id="IPR036264">
    <property type="entry name" value="Bact_exopeptidase_dim_dom"/>
</dbReference>
<dbReference type="PATRIC" id="fig|1629.5.peg.227"/>
<evidence type="ECO:0000256" key="2">
    <source>
        <dbReference type="ARBA" id="ARBA00001947"/>
    </source>
</evidence>
<dbReference type="Gene3D" id="3.30.70.360">
    <property type="match status" value="1"/>
</dbReference>
<keyword evidence="17" id="KW-1185">Reference proteome</keyword>
<dbReference type="PANTHER" id="PTHR43808:SF8">
    <property type="entry name" value="PEPTIDASE M20 DIMERISATION DOMAIN-CONTAINING PROTEIN"/>
    <property type="match status" value="1"/>
</dbReference>
<dbReference type="InterPro" id="IPR011650">
    <property type="entry name" value="Peptidase_M20_dimer"/>
</dbReference>
<dbReference type="GeneID" id="86899355"/>
<dbReference type="InterPro" id="IPR010182">
    <property type="entry name" value="ArgE/DapE"/>
</dbReference>
<dbReference type="EC" id="3.5.1.18" evidence="5"/>
<evidence type="ECO:0000256" key="13">
    <source>
        <dbReference type="ARBA" id="ARBA00023285"/>
    </source>
</evidence>
<dbReference type="InterPro" id="IPR050072">
    <property type="entry name" value="Peptidase_M20A"/>
</dbReference>
<dbReference type="SUPFAM" id="SSF53187">
    <property type="entry name" value="Zn-dependent exopeptidases"/>
    <property type="match status" value="1"/>
</dbReference>